<dbReference type="Pfam" id="PF00180">
    <property type="entry name" value="Iso_dh"/>
    <property type="match status" value="1"/>
</dbReference>
<reference evidence="4" key="1">
    <citation type="submission" date="2022-11" db="EMBL/GenBank/DDBJ databases">
        <title>Lacrimispora xylanolytica sy1, complete genome.</title>
        <authorList>
            <person name="Choi S."/>
        </authorList>
    </citation>
    <scope>NUCLEOTIDE SEQUENCE</scope>
    <source>
        <strain evidence="4">Sy1</strain>
    </source>
</reference>
<dbReference type="SMART" id="SM01329">
    <property type="entry name" value="Iso_dh"/>
    <property type="match status" value="1"/>
</dbReference>
<dbReference type="PANTHER" id="PTHR11835:SF34">
    <property type="entry name" value="ISOCITRATE DEHYDROGENASE [NAD] SUBUNIT ALPHA, MITOCHONDRIAL"/>
    <property type="match status" value="1"/>
</dbReference>
<keyword evidence="2" id="KW-0560">Oxidoreductase</keyword>
<dbReference type="SUPFAM" id="SSF53659">
    <property type="entry name" value="Isocitrate/Isopropylmalate dehydrogenase-like"/>
    <property type="match status" value="1"/>
</dbReference>
<sequence length="394" mass="43948">MAGVKGEIMDYRKIAEETFGSLIQGEYERIERMKSNTEVTDFNELPKIIVGILPGDGIGPIIMEQALRVVKRLVSEEIDQGKIELRTIEGMTIENRVEKRNSLPEEVLKEIKKCHVLVKGPMVTPKEGDGLPNLISANSLLRRGLDLFAAVRPVKIPEKNIDWTFFRENIEGEYIWGNKGIQVNEDLAIDFKIQTTRGSERIAKAAFDFARKNGKKNITVVTKANIVKLTDGNFSKMVHKVGEEYPEIKVQDRFVDAMCAKMMDPEFNKEMEVIILPNLYGDIVTDVAAEHQGGLGTASSANIGNQYAMFEAIHGTAPYLMSQGRGEYADPCSLIRAMGQMLQHIGYGEKKALLDQALNICTVTEKKTVVTTRIEDASAAEFTDYLLNTIDQIG</sequence>
<feature type="domain" description="Isopropylmalate dehydrogenase-like" evidence="3">
    <location>
        <begin position="49"/>
        <end position="386"/>
    </location>
</feature>
<evidence type="ECO:0000313" key="5">
    <source>
        <dbReference type="Proteomes" id="UP001163115"/>
    </source>
</evidence>
<evidence type="ECO:0000313" key="4">
    <source>
        <dbReference type="EMBL" id="WAJ24989.1"/>
    </source>
</evidence>
<name>A0ABY7AGL9_9FIRM</name>
<dbReference type="Proteomes" id="UP001163115">
    <property type="component" value="Chromosome"/>
</dbReference>
<proteinExistence type="inferred from homology"/>
<keyword evidence="5" id="KW-1185">Reference proteome</keyword>
<evidence type="ECO:0000256" key="1">
    <source>
        <dbReference type="ARBA" id="ARBA00007769"/>
    </source>
</evidence>
<comment type="similarity">
    <text evidence="1">Belongs to the isocitrate and isopropylmalate dehydrogenases family.</text>
</comment>
<accession>A0ABY7AGL9</accession>
<protein>
    <submittedName>
        <fullName evidence="4">Isocitrate/isopropylmalate family dehydrogenase</fullName>
    </submittedName>
</protein>
<dbReference type="InterPro" id="IPR024084">
    <property type="entry name" value="IsoPropMal-DH-like_dom"/>
</dbReference>
<gene>
    <name evidence="4" type="ORF">OW255_05645</name>
</gene>
<dbReference type="RefSeq" id="WP_268115920.1">
    <property type="nucleotide sequence ID" value="NZ_CP113524.1"/>
</dbReference>
<organism evidence="4 5">
    <name type="scientific">Lacrimispora xylanolytica</name>
    <dbReference type="NCBI Taxonomy" id="29375"/>
    <lineage>
        <taxon>Bacteria</taxon>
        <taxon>Bacillati</taxon>
        <taxon>Bacillota</taxon>
        <taxon>Clostridia</taxon>
        <taxon>Lachnospirales</taxon>
        <taxon>Lachnospiraceae</taxon>
        <taxon>Lacrimispora</taxon>
    </lineage>
</organism>
<evidence type="ECO:0000256" key="2">
    <source>
        <dbReference type="ARBA" id="ARBA00023002"/>
    </source>
</evidence>
<dbReference type="Gene3D" id="3.40.718.10">
    <property type="entry name" value="Isopropylmalate Dehydrogenase"/>
    <property type="match status" value="1"/>
</dbReference>
<dbReference type="PANTHER" id="PTHR11835">
    <property type="entry name" value="DECARBOXYLATING DEHYDROGENASES-ISOCITRATE, ISOPROPYLMALATE, TARTRATE"/>
    <property type="match status" value="1"/>
</dbReference>
<evidence type="ECO:0000259" key="3">
    <source>
        <dbReference type="SMART" id="SM01329"/>
    </source>
</evidence>
<dbReference type="EMBL" id="CP113524">
    <property type="protein sequence ID" value="WAJ24989.1"/>
    <property type="molecule type" value="Genomic_DNA"/>
</dbReference>